<protein>
    <submittedName>
        <fullName evidence="3">Ubiquitin</fullName>
    </submittedName>
</protein>
<dbReference type="OMA" id="MKIYCAR"/>
<sequence length="94" mass="10263">MSDVKPDIKPETSEHVNLKVSSSDGSEVNFKIKKTTKMSKLIDAYCQRVGINPASVRFLFDGARINGDQTAADVGLEDGDNIDVMQEQTGGLCW</sequence>
<dbReference type="FunFam" id="3.10.20.90:FF:000202">
    <property type="entry name" value="Small ubiquitin-related modifier I"/>
    <property type="match status" value="1"/>
</dbReference>
<dbReference type="PANTHER" id="PTHR10562">
    <property type="entry name" value="SMALL UBIQUITIN-RELATED MODIFIER"/>
    <property type="match status" value="1"/>
</dbReference>
<dbReference type="AlphaFoldDB" id="A0A0D2WHV3"/>
<evidence type="ECO:0000313" key="3">
    <source>
        <dbReference type="EMBL" id="KJE88408.1"/>
    </source>
</evidence>
<name>A0A0D2WHV3_CAPO3</name>
<evidence type="ECO:0000313" key="4">
    <source>
        <dbReference type="Proteomes" id="UP000008743"/>
    </source>
</evidence>
<evidence type="ECO:0000256" key="1">
    <source>
        <dbReference type="SAM" id="MobiDB-lite"/>
    </source>
</evidence>
<dbReference type="InterPro" id="IPR029071">
    <property type="entry name" value="Ubiquitin-like_domsf"/>
</dbReference>
<dbReference type="OrthoDB" id="442921at2759"/>
<dbReference type="PROSITE" id="PS50053">
    <property type="entry name" value="UBIQUITIN_2"/>
    <property type="match status" value="1"/>
</dbReference>
<feature type="compositionally biased region" description="Basic and acidic residues" evidence="1">
    <location>
        <begin position="1"/>
        <end position="17"/>
    </location>
</feature>
<feature type="region of interest" description="Disordered" evidence="1">
    <location>
        <begin position="1"/>
        <end position="20"/>
    </location>
</feature>
<evidence type="ECO:0000259" key="2">
    <source>
        <dbReference type="PROSITE" id="PS50053"/>
    </source>
</evidence>
<dbReference type="FunCoup" id="A0A0D2WHV3">
    <property type="interactions" value="685"/>
</dbReference>
<proteinExistence type="predicted"/>
<reference evidence="4" key="1">
    <citation type="submission" date="2011-02" db="EMBL/GenBank/DDBJ databases">
        <title>The Genome Sequence of Capsaspora owczarzaki ATCC 30864.</title>
        <authorList>
            <person name="Russ C."/>
            <person name="Cuomo C."/>
            <person name="Burger G."/>
            <person name="Gray M.W."/>
            <person name="Holland P.W.H."/>
            <person name="King N."/>
            <person name="Lang F.B.F."/>
            <person name="Roger A.J."/>
            <person name="Ruiz-Trillo I."/>
            <person name="Young S.K."/>
            <person name="Zeng Q."/>
            <person name="Gargeya S."/>
            <person name="Alvarado L."/>
            <person name="Berlin A."/>
            <person name="Chapman S.B."/>
            <person name="Chen Z."/>
            <person name="Freedman E."/>
            <person name="Gellesch M."/>
            <person name="Goldberg J."/>
            <person name="Griggs A."/>
            <person name="Gujja S."/>
            <person name="Heilman E."/>
            <person name="Heiman D."/>
            <person name="Howarth C."/>
            <person name="Mehta T."/>
            <person name="Neiman D."/>
            <person name="Pearson M."/>
            <person name="Roberts A."/>
            <person name="Saif S."/>
            <person name="Shea T."/>
            <person name="Shenoy N."/>
            <person name="Sisk P."/>
            <person name="Stolte C."/>
            <person name="Sykes S."/>
            <person name="White J."/>
            <person name="Yandava C."/>
            <person name="Haas B."/>
            <person name="Nusbaum C."/>
            <person name="Birren B."/>
        </authorList>
    </citation>
    <scope>NUCLEOTIDE SEQUENCE</scope>
    <source>
        <strain evidence="4">ATCC 30864</strain>
    </source>
</reference>
<keyword evidence="4" id="KW-1185">Reference proteome</keyword>
<dbReference type="Pfam" id="PF11976">
    <property type="entry name" value="Rad60-SLD"/>
    <property type="match status" value="1"/>
</dbReference>
<accession>A0A0D2WHV3</accession>
<gene>
    <name evidence="3" type="ORF">CAOG_000067</name>
</gene>
<dbReference type="eggNOG" id="KOG1769">
    <property type="taxonomic scope" value="Eukaryota"/>
</dbReference>
<dbReference type="InterPro" id="IPR022617">
    <property type="entry name" value="Rad60/SUMO-like_dom"/>
</dbReference>
<dbReference type="InParanoid" id="A0A0D2WHV3"/>
<organism evidence="3 4">
    <name type="scientific">Capsaspora owczarzaki (strain ATCC 30864)</name>
    <dbReference type="NCBI Taxonomy" id="595528"/>
    <lineage>
        <taxon>Eukaryota</taxon>
        <taxon>Filasterea</taxon>
        <taxon>Capsaspora</taxon>
    </lineage>
</organism>
<dbReference type="SUPFAM" id="SSF54236">
    <property type="entry name" value="Ubiquitin-like"/>
    <property type="match status" value="1"/>
</dbReference>
<dbReference type="STRING" id="595528.A0A0D2WHV3"/>
<dbReference type="InterPro" id="IPR000626">
    <property type="entry name" value="Ubiquitin-like_dom"/>
</dbReference>
<dbReference type="PhylomeDB" id="A0A0D2WHV3"/>
<dbReference type="Gene3D" id="3.10.20.90">
    <property type="entry name" value="Phosphatidylinositol 3-kinase Catalytic Subunit, Chain A, domain 1"/>
    <property type="match status" value="1"/>
</dbReference>
<dbReference type="EMBL" id="KE346360">
    <property type="protein sequence ID" value="KJE88408.1"/>
    <property type="molecule type" value="Genomic_DNA"/>
</dbReference>
<dbReference type="SMART" id="SM00213">
    <property type="entry name" value="UBQ"/>
    <property type="match status" value="1"/>
</dbReference>
<dbReference type="CDD" id="cd16116">
    <property type="entry name" value="Ubl_Smt3_like"/>
    <property type="match status" value="1"/>
</dbReference>
<dbReference type="RefSeq" id="XP_004364938.1">
    <property type="nucleotide sequence ID" value="XM_004364881.2"/>
</dbReference>
<feature type="domain" description="Ubiquitin-like" evidence="2">
    <location>
        <begin position="14"/>
        <end position="91"/>
    </location>
</feature>
<dbReference type="Proteomes" id="UP000008743">
    <property type="component" value="Unassembled WGS sequence"/>
</dbReference>